<evidence type="ECO:0000313" key="8">
    <source>
        <dbReference type="Proteomes" id="UP000621307"/>
    </source>
</evidence>
<evidence type="ECO:0000313" key="7">
    <source>
        <dbReference type="EMBL" id="MBD2255004.1"/>
    </source>
</evidence>
<dbReference type="Gene3D" id="3.40.50.10810">
    <property type="entry name" value="Tandem AAA-ATPase domain"/>
    <property type="match status" value="1"/>
</dbReference>
<dbReference type="InterPro" id="IPR000330">
    <property type="entry name" value="SNF2_N"/>
</dbReference>
<feature type="domain" description="Helicase C-terminal" evidence="6">
    <location>
        <begin position="425"/>
        <end position="592"/>
    </location>
</feature>
<comment type="caution">
    <text evidence="7">The sequence shown here is derived from an EMBL/GenBank/DDBJ whole genome shotgun (WGS) entry which is preliminary data.</text>
</comment>
<dbReference type="InterPro" id="IPR057342">
    <property type="entry name" value="DEXDc_RapA"/>
</dbReference>
<dbReference type="CDD" id="cd18011">
    <property type="entry name" value="DEXDc_RapA"/>
    <property type="match status" value="1"/>
</dbReference>
<dbReference type="InterPro" id="IPR027417">
    <property type="entry name" value="P-loop_NTPase"/>
</dbReference>
<dbReference type="SUPFAM" id="SSF52540">
    <property type="entry name" value="P-loop containing nucleoside triphosphate hydrolases"/>
    <property type="match status" value="2"/>
</dbReference>
<dbReference type="SMART" id="SM00490">
    <property type="entry name" value="HELICc"/>
    <property type="match status" value="1"/>
</dbReference>
<evidence type="ECO:0000256" key="1">
    <source>
        <dbReference type="ARBA" id="ARBA00022741"/>
    </source>
</evidence>
<dbReference type="SMART" id="SM00487">
    <property type="entry name" value="DEXDc"/>
    <property type="match status" value="1"/>
</dbReference>
<dbReference type="Proteomes" id="UP000621307">
    <property type="component" value="Unassembled WGS sequence"/>
</dbReference>
<dbReference type="InterPro" id="IPR038718">
    <property type="entry name" value="SNF2-like_sf"/>
</dbReference>
<keyword evidence="4" id="KW-0067">ATP-binding</keyword>
<keyword evidence="1" id="KW-0547">Nucleotide-binding</keyword>
<dbReference type="InterPro" id="IPR049730">
    <property type="entry name" value="SNF2/RAD54-like_C"/>
</dbReference>
<dbReference type="InterPro" id="IPR001650">
    <property type="entry name" value="Helicase_C-like"/>
</dbReference>
<name>A0ABR8BMV9_9NOSO</name>
<dbReference type="EMBL" id="JACJQL010000074">
    <property type="protein sequence ID" value="MBD2255004.1"/>
    <property type="molecule type" value="Genomic_DNA"/>
</dbReference>
<keyword evidence="2" id="KW-0378">Hydrolase</keyword>
<protein>
    <submittedName>
        <fullName evidence="7">DEAD/DEAH box helicase</fullName>
    </submittedName>
</protein>
<accession>A0ABR8BMV9</accession>
<sequence>METLAPGARIVARDAEWLVKATSRTPNGSVVIEVVGVSDFIKGRTARFVKELEEDLEVLDPKNTNLVSDNTPGYRNSLLFLEAHLRQTAPTDTNFYIGHEAAMDVLPYQLDPTLKALSMPRQRLLIADAVGLGKTLEAGILVAELMRRGRAKRILVVTTKSMLTQFQKEFWVRFTIPLVRLDSVGIQRIRSRIPTNHNPFHYYDKAIVSVDTLKQDREYRTYIEQAEWDVIVIDEAHNVARRGRGSSASLRSKLADRLASRSDSLIMLSATPHDGRAESFASLMNMLDPTAIANESNYTKEDIRDLYVRRFKKDVVAQLLKKFPERQVLAVEANASPQEEKAFEILDNLKLAGIDAKASTGKLFKTTLLKAMLSSPMACLETVCNRINRVEKTDDRRFSNDIDELKALAAALVTINDKNFSKYQKLLKLITTAEDEGFAWKGADPKDRIVIFTERLETMRFLKENLKRDLQLTEEAIATLDGGMPDVELMEIIEEFGSEKSPLRLVVATDVASEGINLHYFSHRLIHFDIPWSLMALQQRNGRVDRYGQERQPQIRYLLTRSSNEKVDEAERIVSVLVKKDDQAIKNIGDPSVFMGVFDADKEVEVTAAAIEAIEQGETEQTFDARLQPGEQTEDEDNWFADLLSDEPEVSEEPQAQAAMQKMPSLFPDDYHYTLEALKAVNEENPLQLRSLEEELLIELTMPNELRSRFERLPREIQPASNQALRLSGDRNKVMRELEESRKSEERWPSIQYLWELHPVVDWLNDRGITLFGRHQAPVIVLPQLQKNEVIFVMSGIIPNRRGQPLVNKWVSVVFQNQKFKHIEDFEKTLQLTGLGQEPIPNQMLPIDEKLLDLREIAVVEAQKKMLKARNNFEDSINVQLQEQLNRLNKLKGQHYEQLTLRFADGTPLKEEKKSKAERRIEQIFNDYWRWVEDSMTTEPAPYIKIIAVLQGAKV</sequence>
<evidence type="ECO:0000256" key="2">
    <source>
        <dbReference type="ARBA" id="ARBA00022801"/>
    </source>
</evidence>
<organism evidence="7 8">
    <name type="scientific">Nostoc parmelioides FACHB-3921</name>
    <dbReference type="NCBI Taxonomy" id="2692909"/>
    <lineage>
        <taxon>Bacteria</taxon>
        <taxon>Bacillati</taxon>
        <taxon>Cyanobacteriota</taxon>
        <taxon>Cyanophyceae</taxon>
        <taxon>Nostocales</taxon>
        <taxon>Nostocaceae</taxon>
        <taxon>Nostoc</taxon>
    </lineage>
</organism>
<dbReference type="InterPro" id="IPR014001">
    <property type="entry name" value="Helicase_ATP-bd"/>
</dbReference>
<dbReference type="CDD" id="cd18793">
    <property type="entry name" value="SF2_C_SNF"/>
    <property type="match status" value="1"/>
</dbReference>
<dbReference type="PANTHER" id="PTHR45766:SF6">
    <property type="entry name" value="SWI_SNF-RELATED MATRIX-ASSOCIATED ACTIN-DEPENDENT REGULATOR OF CHROMATIN SUBFAMILY A-LIKE PROTEIN 1"/>
    <property type="match status" value="1"/>
</dbReference>
<evidence type="ECO:0000256" key="3">
    <source>
        <dbReference type="ARBA" id="ARBA00022806"/>
    </source>
</evidence>
<dbReference type="Pfam" id="PF00271">
    <property type="entry name" value="Helicase_C"/>
    <property type="match status" value="1"/>
</dbReference>
<gene>
    <name evidence="7" type="ORF">H6G14_27655</name>
</gene>
<keyword evidence="3 7" id="KW-0347">Helicase</keyword>
<dbReference type="PROSITE" id="PS51194">
    <property type="entry name" value="HELICASE_CTER"/>
    <property type="match status" value="1"/>
</dbReference>
<feature type="domain" description="Helicase ATP-binding" evidence="5">
    <location>
        <begin position="115"/>
        <end position="290"/>
    </location>
</feature>
<evidence type="ECO:0000256" key="4">
    <source>
        <dbReference type="ARBA" id="ARBA00022840"/>
    </source>
</evidence>
<evidence type="ECO:0000259" key="6">
    <source>
        <dbReference type="PROSITE" id="PS51194"/>
    </source>
</evidence>
<dbReference type="PANTHER" id="PTHR45766">
    <property type="entry name" value="DNA ANNEALING HELICASE AND ENDONUCLEASE ZRANB3 FAMILY MEMBER"/>
    <property type="match status" value="1"/>
</dbReference>
<evidence type="ECO:0000259" key="5">
    <source>
        <dbReference type="PROSITE" id="PS51192"/>
    </source>
</evidence>
<proteinExistence type="predicted"/>
<keyword evidence="8" id="KW-1185">Reference proteome</keyword>
<dbReference type="RefSeq" id="WP_190571591.1">
    <property type="nucleotide sequence ID" value="NZ_JACJQL010000074.1"/>
</dbReference>
<dbReference type="Gene3D" id="3.40.50.300">
    <property type="entry name" value="P-loop containing nucleotide triphosphate hydrolases"/>
    <property type="match status" value="1"/>
</dbReference>
<reference evidence="7 8" key="1">
    <citation type="journal article" date="2020" name="ISME J.">
        <title>Comparative genomics reveals insights into cyanobacterial evolution and habitat adaptation.</title>
        <authorList>
            <person name="Chen M.Y."/>
            <person name="Teng W.K."/>
            <person name="Zhao L."/>
            <person name="Hu C.X."/>
            <person name="Zhou Y.K."/>
            <person name="Han B.P."/>
            <person name="Song L.R."/>
            <person name="Shu W.S."/>
        </authorList>
    </citation>
    <scope>NUCLEOTIDE SEQUENCE [LARGE SCALE GENOMIC DNA]</scope>
    <source>
        <strain evidence="7 8">FACHB-3921</strain>
    </source>
</reference>
<dbReference type="PROSITE" id="PS51192">
    <property type="entry name" value="HELICASE_ATP_BIND_1"/>
    <property type="match status" value="1"/>
</dbReference>
<dbReference type="Pfam" id="PF00176">
    <property type="entry name" value="SNF2-rel_dom"/>
    <property type="match status" value="1"/>
</dbReference>
<dbReference type="GO" id="GO:0004386">
    <property type="term" value="F:helicase activity"/>
    <property type="evidence" value="ECO:0007669"/>
    <property type="project" value="UniProtKB-KW"/>
</dbReference>